<feature type="region of interest" description="Disordered" evidence="3">
    <location>
        <begin position="182"/>
        <end position="217"/>
    </location>
</feature>
<keyword evidence="2" id="KW-0539">Nucleus</keyword>
<evidence type="ECO:0000259" key="4">
    <source>
        <dbReference type="PROSITE" id="PS50048"/>
    </source>
</evidence>
<gene>
    <name evidence="5" type="ORF">QBC47DRAFT_385664</name>
</gene>
<comment type="caution">
    <text evidence="5">The sequence shown here is derived from an EMBL/GenBank/DDBJ whole genome shotgun (WGS) entry which is preliminary data.</text>
</comment>
<feature type="domain" description="Zn(2)-C6 fungal-type" evidence="4">
    <location>
        <begin position="146"/>
        <end position="177"/>
    </location>
</feature>
<dbReference type="GO" id="GO:0008270">
    <property type="term" value="F:zinc ion binding"/>
    <property type="evidence" value="ECO:0007669"/>
    <property type="project" value="InterPro"/>
</dbReference>
<feature type="compositionally biased region" description="Polar residues" evidence="3">
    <location>
        <begin position="42"/>
        <end position="62"/>
    </location>
</feature>
<dbReference type="InterPro" id="IPR036864">
    <property type="entry name" value="Zn2-C6_fun-type_DNA-bd_sf"/>
</dbReference>
<protein>
    <recommendedName>
        <fullName evidence="4">Zn(2)-C6 fungal-type domain-containing protein</fullName>
    </recommendedName>
</protein>
<keyword evidence="6" id="KW-1185">Reference proteome</keyword>
<dbReference type="SMART" id="SM00066">
    <property type="entry name" value="GAL4"/>
    <property type="match status" value="1"/>
</dbReference>
<name>A0AAJ0BDY1_9PEZI</name>
<dbReference type="InterPro" id="IPR001138">
    <property type="entry name" value="Zn2Cys6_DnaBD"/>
</dbReference>
<dbReference type="PROSITE" id="PS00463">
    <property type="entry name" value="ZN2_CY6_FUNGAL_1"/>
    <property type="match status" value="1"/>
</dbReference>
<dbReference type="Proteomes" id="UP001239445">
    <property type="component" value="Unassembled WGS sequence"/>
</dbReference>
<organism evidence="5 6">
    <name type="scientific">Echria macrotheca</name>
    <dbReference type="NCBI Taxonomy" id="438768"/>
    <lineage>
        <taxon>Eukaryota</taxon>
        <taxon>Fungi</taxon>
        <taxon>Dikarya</taxon>
        <taxon>Ascomycota</taxon>
        <taxon>Pezizomycotina</taxon>
        <taxon>Sordariomycetes</taxon>
        <taxon>Sordariomycetidae</taxon>
        <taxon>Sordariales</taxon>
        <taxon>Schizotheciaceae</taxon>
        <taxon>Echria</taxon>
    </lineage>
</organism>
<reference evidence="5" key="1">
    <citation type="submission" date="2023-06" db="EMBL/GenBank/DDBJ databases">
        <title>Genome-scale phylogeny and comparative genomics of the fungal order Sordariales.</title>
        <authorList>
            <consortium name="Lawrence Berkeley National Laboratory"/>
            <person name="Hensen N."/>
            <person name="Bonometti L."/>
            <person name="Westerberg I."/>
            <person name="Brannstrom I.O."/>
            <person name="Guillou S."/>
            <person name="Cros-Aarteil S."/>
            <person name="Calhoun S."/>
            <person name="Haridas S."/>
            <person name="Kuo A."/>
            <person name="Mondo S."/>
            <person name="Pangilinan J."/>
            <person name="Riley R."/>
            <person name="Labutti K."/>
            <person name="Andreopoulos B."/>
            <person name="Lipzen A."/>
            <person name="Chen C."/>
            <person name="Yanf M."/>
            <person name="Daum C."/>
            <person name="Ng V."/>
            <person name="Clum A."/>
            <person name="Steindorff A."/>
            <person name="Ohm R."/>
            <person name="Martin F."/>
            <person name="Silar P."/>
            <person name="Natvig D."/>
            <person name="Lalanne C."/>
            <person name="Gautier V."/>
            <person name="Ament-Velasquez S.L."/>
            <person name="Kruys A."/>
            <person name="Hutchinson M.I."/>
            <person name="Powell A.J."/>
            <person name="Barry K."/>
            <person name="Miller A.N."/>
            <person name="Grigoriev I.V."/>
            <person name="Debuchy R."/>
            <person name="Gladieux P."/>
            <person name="Thoren M.H."/>
            <person name="Johannesson H."/>
        </authorList>
    </citation>
    <scope>NUCLEOTIDE SEQUENCE</scope>
    <source>
        <strain evidence="5">PSN4</strain>
    </source>
</reference>
<evidence type="ECO:0000313" key="5">
    <source>
        <dbReference type="EMBL" id="KAK1754101.1"/>
    </source>
</evidence>
<evidence type="ECO:0000313" key="6">
    <source>
        <dbReference type="Proteomes" id="UP001239445"/>
    </source>
</evidence>
<dbReference type="AlphaFoldDB" id="A0AAJ0BDY1"/>
<evidence type="ECO:0000256" key="3">
    <source>
        <dbReference type="SAM" id="MobiDB-lite"/>
    </source>
</evidence>
<dbReference type="SUPFAM" id="SSF57701">
    <property type="entry name" value="Zn2/Cys6 DNA-binding domain"/>
    <property type="match status" value="1"/>
</dbReference>
<dbReference type="EMBL" id="MU839836">
    <property type="protein sequence ID" value="KAK1754101.1"/>
    <property type="molecule type" value="Genomic_DNA"/>
</dbReference>
<feature type="region of interest" description="Disordered" evidence="3">
    <location>
        <begin position="17"/>
        <end position="102"/>
    </location>
</feature>
<proteinExistence type="predicted"/>
<dbReference type="GO" id="GO:0005634">
    <property type="term" value="C:nucleus"/>
    <property type="evidence" value="ECO:0007669"/>
    <property type="project" value="UniProtKB-SubCell"/>
</dbReference>
<comment type="subcellular location">
    <subcellularLocation>
        <location evidence="1">Nucleus</location>
    </subcellularLocation>
</comment>
<dbReference type="PROSITE" id="PS50048">
    <property type="entry name" value="ZN2_CY6_FUNGAL_2"/>
    <property type="match status" value="1"/>
</dbReference>
<accession>A0AAJ0BDY1</accession>
<dbReference type="PANTHER" id="PTHR31001">
    <property type="entry name" value="UNCHARACTERIZED TRANSCRIPTIONAL REGULATORY PROTEIN"/>
    <property type="match status" value="1"/>
</dbReference>
<dbReference type="Pfam" id="PF00172">
    <property type="entry name" value="Zn_clus"/>
    <property type="match status" value="1"/>
</dbReference>
<sequence length="267" mass="29286">MQLGIMQHGVLSAAHLKRESSAELDEDDEIPAPTQDLEGFTPATTTLPNDEGLSSPTQQTRQPCCPEIIYQQPSSPPHNSHSHSPDGSRVISGGDGLFQNRPSKMTSIMENKASDGCFLTFSLAGPDGSIYQDHSYNKRRNRRMFACIPCHNRKLKCDTCHPCSRCQVSGTPDNCLYQQLPSQRQEPAAERESSLRSTASPARETPPGRLKSQGSDRLVGPTGWHSIACEVGAVPVRPRGAKLHPQHPPQIVLLAQTGRDELTERYV</sequence>
<evidence type="ECO:0000256" key="1">
    <source>
        <dbReference type="ARBA" id="ARBA00004123"/>
    </source>
</evidence>
<dbReference type="GO" id="GO:0000981">
    <property type="term" value="F:DNA-binding transcription factor activity, RNA polymerase II-specific"/>
    <property type="evidence" value="ECO:0007669"/>
    <property type="project" value="InterPro"/>
</dbReference>
<dbReference type="CDD" id="cd00067">
    <property type="entry name" value="GAL4"/>
    <property type="match status" value="1"/>
</dbReference>
<evidence type="ECO:0000256" key="2">
    <source>
        <dbReference type="ARBA" id="ARBA00023242"/>
    </source>
</evidence>
<dbReference type="Gene3D" id="4.10.240.10">
    <property type="entry name" value="Zn(2)-C6 fungal-type DNA-binding domain"/>
    <property type="match status" value="1"/>
</dbReference>
<dbReference type="InterPro" id="IPR050613">
    <property type="entry name" value="Sec_Metabolite_Reg"/>
</dbReference>